<accession>A0A1H6SJ23</accession>
<protein>
    <submittedName>
        <fullName evidence="12">ATP-binding cassette, subfamily C, EexD</fullName>
    </submittedName>
</protein>
<dbReference type="CDD" id="cd18586">
    <property type="entry name" value="ABC_6TM_PrtD_like"/>
    <property type="match status" value="1"/>
</dbReference>
<dbReference type="PANTHER" id="PTHR24221:SF248">
    <property type="entry name" value="ABC TRANSPORTER TRANSMEMBRANE REGION"/>
    <property type="match status" value="1"/>
</dbReference>
<dbReference type="Gene3D" id="3.40.50.300">
    <property type="entry name" value="P-loop containing nucleotide triphosphate hydrolases"/>
    <property type="match status" value="1"/>
</dbReference>
<evidence type="ECO:0000256" key="3">
    <source>
        <dbReference type="ARBA" id="ARBA00022475"/>
    </source>
</evidence>
<dbReference type="SMART" id="SM00382">
    <property type="entry name" value="AAA"/>
    <property type="match status" value="1"/>
</dbReference>
<keyword evidence="13" id="KW-1185">Reference proteome</keyword>
<dbReference type="Proteomes" id="UP000242999">
    <property type="component" value="Unassembled WGS sequence"/>
</dbReference>
<evidence type="ECO:0000256" key="7">
    <source>
        <dbReference type="ARBA" id="ARBA00022989"/>
    </source>
</evidence>
<dbReference type="AlphaFoldDB" id="A0A1H6SJ23"/>
<evidence type="ECO:0000259" key="10">
    <source>
        <dbReference type="PROSITE" id="PS50893"/>
    </source>
</evidence>
<dbReference type="NCBIfam" id="TIGR01842">
    <property type="entry name" value="type_I_sec_PrtD"/>
    <property type="match status" value="1"/>
</dbReference>
<dbReference type="FunFam" id="3.40.50.300:FF:001444">
    <property type="entry name" value="ABC transporter ATP-binding protein"/>
    <property type="match status" value="1"/>
</dbReference>
<dbReference type="PROSITE" id="PS50893">
    <property type="entry name" value="ABC_TRANSPORTER_2"/>
    <property type="match status" value="1"/>
</dbReference>
<keyword evidence="6 12" id="KW-0067">ATP-binding</keyword>
<dbReference type="GO" id="GO:0034040">
    <property type="term" value="F:ATPase-coupled lipid transmembrane transporter activity"/>
    <property type="evidence" value="ECO:0007669"/>
    <property type="project" value="TreeGrafter"/>
</dbReference>
<dbReference type="PROSITE" id="PS50929">
    <property type="entry name" value="ABC_TM1F"/>
    <property type="match status" value="1"/>
</dbReference>
<dbReference type="InterPro" id="IPR010128">
    <property type="entry name" value="ATPase_T1SS_PrtD-like"/>
</dbReference>
<comment type="subcellular location">
    <subcellularLocation>
        <location evidence="1">Cell membrane</location>
        <topology evidence="1">Multi-pass membrane protein</topology>
    </subcellularLocation>
</comment>
<dbReference type="Gene3D" id="1.20.1560.10">
    <property type="entry name" value="ABC transporter type 1, transmembrane domain"/>
    <property type="match status" value="1"/>
</dbReference>
<dbReference type="Pfam" id="PF00005">
    <property type="entry name" value="ABC_tran"/>
    <property type="match status" value="1"/>
</dbReference>
<evidence type="ECO:0000256" key="6">
    <source>
        <dbReference type="ARBA" id="ARBA00022840"/>
    </source>
</evidence>
<keyword evidence="5" id="KW-0547">Nucleotide-binding</keyword>
<sequence>MKQTKRPSDLRLALQACRNSFVTVGFFSLFINFLMLVPPIYMMQVYDRVLSSHSEETLLMLTLIVVFLFTIMGLLEFVRSRVLIRVGNRLDMHLSERLYTAMFTRSVRRPGPQSAQPLNDLTSLRQFLTGNGLFAFFDAPWVPIYLAVLFLMHPLYGWFATGAGVILMILAITNEKSTNKLLAAANSEHIQASSLATSNLRNAEVLHAMGMLPNIRGRWKNKHQEFLAKQSLASDRAGVLANASKTLRTLFQSLILGLGAYLVLENLMSPGMMIAGSIIMGRALAPIDMMIGSWKGFISARGAYERLEELLEEIPAETRGMSLPDPEGKVTAESVIAVPPGGQSPVLRGISFAVDQGESVGVIGPSAAGKSTLARVLLGIWPAQAGKVRLDGADISQWNRDELGPHVGYLPQDIELFDGTISENIARFGELDPEQVVIAARKAGVHEMILRLPQGYDTPIGATSGALSGGQRQRIGLARALYGHPRFLVLDEPNSNLDDQGEAALIHALSQLKQEKATVFVISHRPSILRGVDKILVLREGQVHMFGPRDQVMAQFTALPNQAAKAVGQTAPQRGSQA</sequence>
<evidence type="ECO:0000256" key="1">
    <source>
        <dbReference type="ARBA" id="ARBA00004651"/>
    </source>
</evidence>
<evidence type="ECO:0000256" key="5">
    <source>
        <dbReference type="ARBA" id="ARBA00022741"/>
    </source>
</evidence>
<dbReference type="GO" id="GO:0005524">
    <property type="term" value="F:ATP binding"/>
    <property type="evidence" value="ECO:0007669"/>
    <property type="project" value="UniProtKB-KW"/>
</dbReference>
<dbReference type="FunFam" id="1.20.1560.10:FF:000109">
    <property type="entry name" value="Alkaline protease secretion ATP-binding protein aprD"/>
    <property type="match status" value="1"/>
</dbReference>
<dbReference type="SUPFAM" id="SSF90123">
    <property type="entry name" value="ABC transporter transmembrane region"/>
    <property type="match status" value="1"/>
</dbReference>
<evidence type="ECO:0000256" key="4">
    <source>
        <dbReference type="ARBA" id="ARBA00022692"/>
    </source>
</evidence>
<keyword evidence="2" id="KW-0813">Transport</keyword>
<dbReference type="PROSITE" id="PS00211">
    <property type="entry name" value="ABC_TRANSPORTER_1"/>
    <property type="match status" value="1"/>
</dbReference>
<keyword evidence="4 9" id="KW-0812">Transmembrane</keyword>
<evidence type="ECO:0000313" key="13">
    <source>
        <dbReference type="Proteomes" id="UP000242999"/>
    </source>
</evidence>
<dbReference type="Pfam" id="PF00664">
    <property type="entry name" value="ABC_membrane"/>
    <property type="match status" value="1"/>
</dbReference>
<evidence type="ECO:0000256" key="2">
    <source>
        <dbReference type="ARBA" id="ARBA00022448"/>
    </source>
</evidence>
<gene>
    <name evidence="12" type="ORF">SAMN05421831_10776</name>
</gene>
<dbReference type="OrthoDB" id="9806127at2"/>
<proteinExistence type="predicted"/>
<dbReference type="RefSeq" id="WP_093309785.1">
    <property type="nucleotide sequence ID" value="NZ_FNYH01000007.1"/>
</dbReference>
<feature type="transmembrane region" description="Helical" evidence="9">
    <location>
        <begin position="133"/>
        <end position="150"/>
    </location>
</feature>
<feature type="domain" description="ABC transporter" evidence="10">
    <location>
        <begin position="330"/>
        <end position="565"/>
    </location>
</feature>
<dbReference type="GO" id="GO:0030253">
    <property type="term" value="P:protein secretion by the type I secretion system"/>
    <property type="evidence" value="ECO:0007669"/>
    <property type="project" value="InterPro"/>
</dbReference>
<reference evidence="13" key="1">
    <citation type="submission" date="2016-10" db="EMBL/GenBank/DDBJ databases">
        <authorList>
            <person name="Varghese N."/>
            <person name="Submissions S."/>
        </authorList>
    </citation>
    <scope>NUCLEOTIDE SEQUENCE [LARGE SCALE GENOMIC DNA]</scope>
    <source>
        <strain evidence="13">DSM 7165</strain>
    </source>
</reference>
<dbReference type="InterPro" id="IPR027417">
    <property type="entry name" value="P-loop_NTPase"/>
</dbReference>
<evidence type="ECO:0000256" key="8">
    <source>
        <dbReference type="ARBA" id="ARBA00023136"/>
    </source>
</evidence>
<dbReference type="InterPro" id="IPR036640">
    <property type="entry name" value="ABC1_TM_sf"/>
</dbReference>
<dbReference type="InterPro" id="IPR003593">
    <property type="entry name" value="AAA+_ATPase"/>
</dbReference>
<feature type="transmembrane region" description="Helical" evidence="9">
    <location>
        <begin position="21"/>
        <end position="46"/>
    </location>
</feature>
<dbReference type="PANTHER" id="PTHR24221">
    <property type="entry name" value="ATP-BINDING CASSETTE SUB-FAMILY B"/>
    <property type="match status" value="1"/>
</dbReference>
<dbReference type="InterPro" id="IPR017871">
    <property type="entry name" value="ABC_transporter-like_CS"/>
</dbReference>
<keyword evidence="3" id="KW-1003">Cell membrane</keyword>
<dbReference type="GO" id="GO:0030256">
    <property type="term" value="C:type I protein secretion system complex"/>
    <property type="evidence" value="ECO:0007669"/>
    <property type="project" value="InterPro"/>
</dbReference>
<feature type="transmembrane region" description="Helical" evidence="9">
    <location>
        <begin position="58"/>
        <end position="78"/>
    </location>
</feature>
<evidence type="ECO:0000313" key="12">
    <source>
        <dbReference type="EMBL" id="SEI67949.1"/>
    </source>
</evidence>
<dbReference type="InterPro" id="IPR003439">
    <property type="entry name" value="ABC_transporter-like_ATP-bd"/>
</dbReference>
<dbReference type="STRING" id="64971.SAMN05421831_10776"/>
<dbReference type="CDD" id="cd03246">
    <property type="entry name" value="ABCC_Protease_Secretion"/>
    <property type="match status" value="1"/>
</dbReference>
<dbReference type="InterPro" id="IPR011527">
    <property type="entry name" value="ABC1_TM_dom"/>
</dbReference>
<feature type="transmembrane region" description="Helical" evidence="9">
    <location>
        <begin position="156"/>
        <end position="173"/>
    </location>
</feature>
<dbReference type="GO" id="GO:0140359">
    <property type="term" value="F:ABC-type transporter activity"/>
    <property type="evidence" value="ECO:0007669"/>
    <property type="project" value="InterPro"/>
</dbReference>
<evidence type="ECO:0000259" key="11">
    <source>
        <dbReference type="PROSITE" id="PS50929"/>
    </source>
</evidence>
<feature type="domain" description="ABC transmembrane type-1" evidence="11">
    <location>
        <begin position="22"/>
        <end position="299"/>
    </location>
</feature>
<evidence type="ECO:0000256" key="9">
    <source>
        <dbReference type="SAM" id="Phobius"/>
    </source>
</evidence>
<keyword evidence="8 9" id="KW-0472">Membrane</keyword>
<dbReference type="GO" id="GO:0016887">
    <property type="term" value="F:ATP hydrolysis activity"/>
    <property type="evidence" value="ECO:0007669"/>
    <property type="project" value="InterPro"/>
</dbReference>
<dbReference type="EMBL" id="FNYH01000007">
    <property type="protein sequence ID" value="SEI67949.1"/>
    <property type="molecule type" value="Genomic_DNA"/>
</dbReference>
<keyword evidence="7 9" id="KW-1133">Transmembrane helix</keyword>
<name>A0A1H6SJ23_9GAMM</name>
<dbReference type="InterPro" id="IPR047957">
    <property type="entry name" value="ABC_AprD-like_6TM"/>
</dbReference>
<organism evidence="12 13">
    <name type="scientific">Allopseudospirillum japonicum</name>
    <dbReference type="NCBI Taxonomy" id="64971"/>
    <lineage>
        <taxon>Bacteria</taxon>
        <taxon>Pseudomonadati</taxon>
        <taxon>Pseudomonadota</taxon>
        <taxon>Gammaproteobacteria</taxon>
        <taxon>Oceanospirillales</taxon>
        <taxon>Oceanospirillaceae</taxon>
        <taxon>Allopseudospirillum</taxon>
    </lineage>
</organism>
<dbReference type="GO" id="GO:0005886">
    <property type="term" value="C:plasma membrane"/>
    <property type="evidence" value="ECO:0007669"/>
    <property type="project" value="UniProtKB-SubCell"/>
</dbReference>
<dbReference type="InterPro" id="IPR039421">
    <property type="entry name" value="Type_1_exporter"/>
</dbReference>
<dbReference type="SUPFAM" id="SSF52540">
    <property type="entry name" value="P-loop containing nucleoside triphosphate hydrolases"/>
    <property type="match status" value="1"/>
</dbReference>